<dbReference type="RefSeq" id="XP_029937565.1">
    <property type="nucleotide sequence ID" value="XM_030081705.1"/>
</dbReference>
<reference evidence="3" key="3">
    <citation type="submission" date="2025-09" db="UniProtKB">
        <authorList>
            <consortium name="Ensembl"/>
        </authorList>
    </citation>
    <scope>IDENTIFICATION</scope>
</reference>
<dbReference type="PANTHER" id="PTHR22443:SF16">
    <property type="entry name" value="KAT8 REGULATORY NSL COMPLEX SUBUNIT 1-LIKE PROTEIN"/>
    <property type="match status" value="1"/>
</dbReference>
<dbReference type="PROSITE" id="PS52052">
    <property type="entry name" value="PEHE"/>
    <property type="match status" value="1"/>
</dbReference>
<feature type="region of interest" description="Disordered" evidence="1">
    <location>
        <begin position="138"/>
        <end position="205"/>
    </location>
</feature>
<dbReference type="InterPro" id="IPR029332">
    <property type="entry name" value="PEHE_dom"/>
</dbReference>
<feature type="region of interest" description="Disordered" evidence="1">
    <location>
        <begin position="610"/>
        <end position="718"/>
    </location>
</feature>
<proteinExistence type="predicted"/>
<dbReference type="InParanoid" id="A0A668AID5"/>
<protein>
    <submittedName>
        <fullName evidence="3">KAT8 regulatory NSL complex subunit 1-like</fullName>
    </submittedName>
</protein>
<sequence length="936" mass="100775">MAPALTKTLKDGHGIHLSSPLASVSLDSDGGAMLNVELEPEAKMTEDDYFQKMWLSLSLLPFLDSCLPEIPGLSPIAAQDAQCKALLLPDPGSLLSLPSLSKSQRESHQAALGLPGVPDMFLVPVPEHSGSEAGLLCGPDGGDVPHLSPPPLTSLSPFPHEDPQPGCRATLLTPPPKLTQGEAGRLQTQAGQGGSGDSDRSEPAGAEVLLEEAGERRLCRQAGLLSRAERLQKRLRALLGQHTLQHCSQQLDGLKRQLQAGGASSCSSDPQPPLPSLEELSELWEFSCGGRAALRGLQEALDSEATASSSSDEEPEEEHVRRRARTFPSSSSSSSGGGGGGVGSELRWLQERAELGSRWSWLLLRVAELEGRIQQLGKLHRHIRASKGGVVLAQCQPLTDRQIQQTLLRETAGLSFSVGASDGDAEPSSPMRLLRNIERQSAQLSQIVNSLMPPLSLSPLSKQPQACTAVSKRASSSGQSEDGLGKRRRLGGRRSQQLLQADASCVCARTRPLLTYHKPRLFSFHSHGSGGQQDLESSSSTLSSSFSSSCSSCDPLCSDPACSSGSPLTSSTLCYRPHPVLSLSCDTPLSYHLQSALAREEWAQRPLVVNAQPSSSGPGSRPTHSSTPLHNSHSYKHHARHRREGVRGVSPIEWAGSAQMPHRRANQRKRKRRHRHSAAEDEEDVLYHLCDPEGSSEETLEETQASHTRKPASQGFVRRRQGESVFSIDNIVIPTSLAAAGKVEKLQYKDIVTPSWRPAHPPPLMKGEEEEDKVEVEDLSDEVFTQRHLASEQREKLRWSSWGKRQRCRRPTRSGSRPSGGREGSLAAGEESSVESSCSPLDTEDPLSSEEWQPPAPWEPRRFPLAEEEEDDLCSEEEQAPAKWSDTSTASSSSSSCSSSSSTINNPSSDVSLGSCCGAAAPSAGQSRSSSVLSSS</sequence>
<feature type="compositionally biased region" description="Low complexity" evidence="1">
    <location>
        <begin position="885"/>
        <end position="936"/>
    </location>
</feature>
<dbReference type="Gene3D" id="6.10.250.3170">
    <property type="match status" value="1"/>
</dbReference>
<feature type="compositionally biased region" description="Low complexity" evidence="1">
    <location>
        <begin position="300"/>
        <end position="310"/>
    </location>
</feature>
<dbReference type="SMART" id="SM01300">
    <property type="entry name" value="PEHE"/>
    <property type="match status" value="1"/>
</dbReference>
<feature type="region of interest" description="Disordered" evidence="1">
    <location>
        <begin position="790"/>
        <end position="936"/>
    </location>
</feature>
<evidence type="ECO:0000313" key="4">
    <source>
        <dbReference type="Proteomes" id="UP000472263"/>
    </source>
</evidence>
<evidence type="ECO:0000259" key="2">
    <source>
        <dbReference type="PROSITE" id="PS52052"/>
    </source>
</evidence>
<dbReference type="GO" id="GO:0035035">
    <property type="term" value="F:histone acetyltransferase binding"/>
    <property type="evidence" value="ECO:0007669"/>
    <property type="project" value="TreeGrafter"/>
</dbReference>
<dbReference type="CTD" id="151050"/>
<feature type="compositionally biased region" description="Polar residues" evidence="1">
    <location>
        <begin position="468"/>
        <end position="480"/>
    </location>
</feature>
<feature type="compositionally biased region" description="Basic residues" evidence="1">
    <location>
        <begin position="661"/>
        <end position="676"/>
    </location>
</feature>
<reference evidence="3" key="2">
    <citation type="submission" date="2025-08" db="UniProtKB">
        <authorList>
            <consortium name="Ensembl"/>
        </authorList>
    </citation>
    <scope>IDENTIFICATION</scope>
</reference>
<organism evidence="3 4">
    <name type="scientific">Myripristis murdjan</name>
    <name type="common">pinecone soldierfish</name>
    <dbReference type="NCBI Taxonomy" id="586833"/>
    <lineage>
        <taxon>Eukaryota</taxon>
        <taxon>Metazoa</taxon>
        <taxon>Chordata</taxon>
        <taxon>Craniata</taxon>
        <taxon>Vertebrata</taxon>
        <taxon>Euteleostomi</taxon>
        <taxon>Actinopterygii</taxon>
        <taxon>Neopterygii</taxon>
        <taxon>Teleostei</taxon>
        <taxon>Neoteleostei</taxon>
        <taxon>Acanthomorphata</taxon>
        <taxon>Holocentriformes</taxon>
        <taxon>Holocentridae</taxon>
        <taxon>Myripristis</taxon>
    </lineage>
</organism>
<name>A0A668AID5_9TELE</name>
<dbReference type="GeneTree" id="ENSGT00530000063688"/>
<feature type="region of interest" description="Disordered" evidence="1">
    <location>
        <begin position="300"/>
        <end position="344"/>
    </location>
</feature>
<feature type="compositionally biased region" description="Basic residues" evidence="1">
    <location>
        <begin position="633"/>
        <end position="644"/>
    </location>
</feature>
<dbReference type="GO" id="GO:0044545">
    <property type="term" value="C:NSL complex"/>
    <property type="evidence" value="ECO:0007669"/>
    <property type="project" value="TreeGrafter"/>
</dbReference>
<feature type="region of interest" description="Disordered" evidence="1">
    <location>
        <begin position="468"/>
        <end position="495"/>
    </location>
</feature>
<dbReference type="Proteomes" id="UP000472263">
    <property type="component" value="Chromosome 21"/>
</dbReference>
<evidence type="ECO:0000256" key="1">
    <source>
        <dbReference type="SAM" id="MobiDB-lite"/>
    </source>
</evidence>
<dbReference type="InterPro" id="IPR026180">
    <property type="entry name" value="NSL1"/>
</dbReference>
<evidence type="ECO:0000313" key="3">
    <source>
        <dbReference type="Ensembl" id="ENSMMDP00005053072.1"/>
    </source>
</evidence>
<dbReference type="Pfam" id="PF15275">
    <property type="entry name" value="PEHE"/>
    <property type="match status" value="1"/>
</dbReference>
<dbReference type="PANTHER" id="PTHR22443">
    <property type="entry name" value="NON-SPECIFIC LETHAL 1, ISOFORM M"/>
    <property type="match status" value="1"/>
</dbReference>
<dbReference type="Ensembl" id="ENSMMDT00005054102.1">
    <property type="protein sequence ID" value="ENSMMDP00005053072.1"/>
    <property type="gene ID" value="ENSMMDG00005023881.1"/>
</dbReference>
<feature type="domain" description="PEHE" evidence="2">
    <location>
        <begin position="750"/>
        <end position="884"/>
    </location>
</feature>
<dbReference type="AlphaFoldDB" id="A0A668AID5"/>
<accession>A0A668AID5</accession>
<reference evidence="3" key="1">
    <citation type="submission" date="2019-06" db="EMBL/GenBank/DDBJ databases">
        <authorList>
            <consortium name="Wellcome Sanger Institute Data Sharing"/>
        </authorList>
    </citation>
    <scope>NUCLEOTIDE SEQUENCE [LARGE SCALE GENOMIC DNA]</scope>
</reference>
<feature type="compositionally biased region" description="Acidic residues" evidence="1">
    <location>
        <begin position="866"/>
        <end position="879"/>
    </location>
</feature>
<dbReference type="GeneID" id="115380486"/>
<feature type="compositionally biased region" description="Polar residues" evidence="1">
    <location>
        <begin position="611"/>
        <end position="632"/>
    </location>
</feature>
<gene>
    <name evidence="3" type="primary">kansl1l</name>
</gene>
<keyword evidence="4" id="KW-1185">Reference proteome</keyword>